<keyword evidence="6" id="KW-1185">Reference proteome</keyword>
<organism evidence="5 6">
    <name type="scientific">Brachybacterium phenoliresistens</name>
    <dbReference type="NCBI Taxonomy" id="396014"/>
    <lineage>
        <taxon>Bacteria</taxon>
        <taxon>Bacillati</taxon>
        <taxon>Actinomycetota</taxon>
        <taxon>Actinomycetes</taxon>
        <taxon>Micrococcales</taxon>
        <taxon>Dermabacteraceae</taxon>
        <taxon>Brachybacterium</taxon>
    </lineage>
</organism>
<dbReference type="InterPro" id="IPR017853">
    <property type="entry name" value="GH"/>
</dbReference>
<dbReference type="Pfam" id="PF00232">
    <property type="entry name" value="Glyco_hydro_1"/>
    <property type="match status" value="2"/>
</dbReference>
<evidence type="ECO:0000256" key="3">
    <source>
        <dbReference type="ARBA" id="ARBA00023295"/>
    </source>
</evidence>
<proteinExistence type="inferred from homology"/>
<dbReference type="OrthoDB" id="9765195at2"/>
<name>Z9JXC0_9MICO</name>
<comment type="caution">
    <text evidence="5">The sequence shown here is derived from an EMBL/GenBank/DDBJ whole genome shotgun (WGS) entry which is preliminary data.</text>
</comment>
<evidence type="ECO:0000256" key="2">
    <source>
        <dbReference type="ARBA" id="ARBA00022801"/>
    </source>
</evidence>
<sequence length="430" mass="46110">MTIDPTPASFPSDFLWGVATAGHQSEGENTASDIWTLERTRPSLFRERSGPACGSYHRFEEDLDLVAGMGLNAYRFSVEWARIEPHRGEVVVAELDHYEQVVDAALARGLAPIVTLNHFASPHWFAAAGSWLAADAAELFARQCDRVMARLGDRIAAAVTLNEPNLEQLLQAGSKLPPEAEQLKEDMLAAAARDAGTAQYFASNVIPARAQAAFQEGFTRAHRAARDAVKDRRGDLPVGVSIAIADDVALPGGEAHRDARRAAVYDHWLDVAREDDFIGVQNYERFHFDAGGEVSPGADDEVNGMGSVAAAGSLAGAVRYAHQRSGVPVLVTEHGMQTEDDSRRAAFIPDALAELGQEIAAGTPVLGYCHWTLLDNFEWISGYGSKLGLVAVDRASLERSPKPSCAAYAAAVRAAREAAAAPAEAALLSR</sequence>
<comment type="similarity">
    <text evidence="1 4">Belongs to the glycosyl hydrolase 1 family.</text>
</comment>
<evidence type="ECO:0000256" key="4">
    <source>
        <dbReference type="RuleBase" id="RU003690"/>
    </source>
</evidence>
<dbReference type="PRINTS" id="PR00131">
    <property type="entry name" value="GLHYDRLASE1"/>
</dbReference>
<reference evidence="5 6" key="1">
    <citation type="submission" date="2014-02" db="EMBL/GenBank/DDBJ databases">
        <title>Genome sequence of Brachybacterium phenoliresistens strain W13A50.</title>
        <authorList>
            <person name="Wang X."/>
        </authorList>
    </citation>
    <scope>NUCLEOTIDE SEQUENCE [LARGE SCALE GENOMIC DNA]</scope>
    <source>
        <strain evidence="5 6">W13A50</strain>
    </source>
</reference>
<dbReference type="GO" id="GO:0008422">
    <property type="term" value="F:beta-glucosidase activity"/>
    <property type="evidence" value="ECO:0007669"/>
    <property type="project" value="TreeGrafter"/>
</dbReference>
<dbReference type="HOGENOM" id="CLU_001859_1_3_11"/>
<dbReference type="SUPFAM" id="SSF51445">
    <property type="entry name" value="(Trans)glycosidases"/>
    <property type="match status" value="1"/>
</dbReference>
<protein>
    <submittedName>
        <fullName evidence="5">Beta-glucosidase</fullName>
    </submittedName>
</protein>
<dbReference type="GO" id="GO:0005975">
    <property type="term" value="P:carbohydrate metabolic process"/>
    <property type="evidence" value="ECO:0007669"/>
    <property type="project" value="InterPro"/>
</dbReference>
<dbReference type="InterPro" id="IPR001360">
    <property type="entry name" value="Glyco_hydro_1"/>
</dbReference>
<dbReference type="PANTHER" id="PTHR10353">
    <property type="entry name" value="GLYCOSYL HYDROLASE"/>
    <property type="match status" value="1"/>
</dbReference>
<dbReference type="AlphaFoldDB" id="Z9JXC0"/>
<dbReference type="Gene3D" id="3.20.20.80">
    <property type="entry name" value="Glycosidases"/>
    <property type="match status" value="1"/>
</dbReference>
<gene>
    <name evidence="5" type="ORF">BF93_06280</name>
</gene>
<dbReference type="EMBL" id="JDYK01000002">
    <property type="protein sequence ID" value="EWS82638.1"/>
    <property type="molecule type" value="Genomic_DNA"/>
</dbReference>
<dbReference type="PANTHER" id="PTHR10353:SF36">
    <property type="entry name" value="LP05116P"/>
    <property type="match status" value="1"/>
</dbReference>
<keyword evidence="2" id="KW-0378">Hydrolase</keyword>
<evidence type="ECO:0000313" key="5">
    <source>
        <dbReference type="EMBL" id="EWS82638.1"/>
    </source>
</evidence>
<dbReference type="PATRIC" id="fig|396014.3.peg.254"/>
<dbReference type="RefSeq" id="WP_051486381.1">
    <property type="nucleotide sequence ID" value="NZ_BAAAOW010000001.1"/>
</dbReference>
<dbReference type="Proteomes" id="UP000023067">
    <property type="component" value="Unassembled WGS sequence"/>
</dbReference>
<accession>Z9JXC0</accession>
<dbReference type="STRING" id="396014.BF93_06280"/>
<evidence type="ECO:0000313" key="6">
    <source>
        <dbReference type="Proteomes" id="UP000023067"/>
    </source>
</evidence>
<dbReference type="eggNOG" id="COG2723">
    <property type="taxonomic scope" value="Bacteria"/>
</dbReference>
<keyword evidence="3" id="KW-0326">Glycosidase</keyword>
<evidence type="ECO:0000256" key="1">
    <source>
        <dbReference type="ARBA" id="ARBA00010838"/>
    </source>
</evidence>